<dbReference type="PROSITE" id="PS00194">
    <property type="entry name" value="THIOREDOXIN_1"/>
    <property type="match status" value="1"/>
</dbReference>
<dbReference type="PANTHER" id="PTHR45663:SF11">
    <property type="entry name" value="GEO12009P1"/>
    <property type="match status" value="1"/>
</dbReference>
<evidence type="ECO:0000259" key="7">
    <source>
        <dbReference type="Pfam" id="PF00085"/>
    </source>
</evidence>
<keyword evidence="9" id="KW-1185">Reference proteome</keyword>
<keyword evidence="4" id="KW-1015">Disulfide bond</keyword>
<protein>
    <submittedName>
        <fullName evidence="8">Thioredoxin</fullName>
    </submittedName>
</protein>
<proteinExistence type="inferred from homology"/>
<dbReference type="OrthoDB" id="1495530at2"/>
<comment type="similarity">
    <text evidence="1">Belongs to the thioredoxin family.</text>
</comment>
<evidence type="ECO:0000256" key="1">
    <source>
        <dbReference type="ARBA" id="ARBA00008987"/>
    </source>
</evidence>
<dbReference type="PANTHER" id="PTHR45663">
    <property type="entry name" value="GEO12009P1"/>
    <property type="match status" value="1"/>
</dbReference>
<dbReference type="AlphaFoldDB" id="A0A2M8WW03"/>
<comment type="caution">
    <text evidence="8">The sequence shown here is derived from an EMBL/GenBank/DDBJ whole genome shotgun (WGS) entry which is preliminary data.</text>
</comment>
<dbReference type="Gene3D" id="3.40.30.10">
    <property type="entry name" value="Glutaredoxin"/>
    <property type="match status" value="1"/>
</dbReference>
<organism evidence="8 9">
    <name type="scientific">Luteimicrobium subarcticum</name>
    <dbReference type="NCBI Taxonomy" id="620910"/>
    <lineage>
        <taxon>Bacteria</taxon>
        <taxon>Bacillati</taxon>
        <taxon>Actinomycetota</taxon>
        <taxon>Actinomycetes</taxon>
        <taxon>Micrococcales</taxon>
        <taxon>Luteimicrobium</taxon>
    </lineage>
</organism>
<dbReference type="SUPFAM" id="SSF52833">
    <property type="entry name" value="Thioredoxin-like"/>
    <property type="match status" value="1"/>
</dbReference>
<evidence type="ECO:0000256" key="6">
    <source>
        <dbReference type="SAM" id="MobiDB-lite"/>
    </source>
</evidence>
<dbReference type="RefSeq" id="WP_100349012.1">
    <property type="nucleotide sequence ID" value="NZ_PGTZ01000006.1"/>
</dbReference>
<evidence type="ECO:0000256" key="4">
    <source>
        <dbReference type="ARBA" id="ARBA00023157"/>
    </source>
</evidence>
<keyword evidence="2" id="KW-0813">Transport</keyword>
<feature type="domain" description="Thioredoxin" evidence="7">
    <location>
        <begin position="65"/>
        <end position="139"/>
    </location>
</feature>
<feature type="region of interest" description="Disordered" evidence="6">
    <location>
        <begin position="28"/>
        <end position="55"/>
    </location>
</feature>
<dbReference type="EMBL" id="PGTZ01000006">
    <property type="protein sequence ID" value="PJI95096.1"/>
    <property type="molecule type" value="Genomic_DNA"/>
</dbReference>
<keyword evidence="3" id="KW-0249">Electron transport</keyword>
<reference evidence="8 9" key="1">
    <citation type="submission" date="2017-11" db="EMBL/GenBank/DDBJ databases">
        <title>Genomic Encyclopedia of Archaeal and Bacterial Type Strains, Phase II (KMG-II): From Individual Species to Whole Genera.</title>
        <authorList>
            <person name="Goeker M."/>
        </authorList>
    </citation>
    <scope>NUCLEOTIDE SEQUENCE [LARGE SCALE GENOMIC DNA]</scope>
    <source>
        <strain evidence="8 9">DSM 22413</strain>
    </source>
</reference>
<keyword evidence="5" id="KW-0676">Redox-active center</keyword>
<dbReference type="Proteomes" id="UP000231586">
    <property type="component" value="Unassembled WGS sequence"/>
</dbReference>
<dbReference type="GO" id="GO:0015035">
    <property type="term" value="F:protein-disulfide reductase activity"/>
    <property type="evidence" value="ECO:0007669"/>
    <property type="project" value="TreeGrafter"/>
</dbReference>
<feature type="compositionally biased region" description="Basic and acidic residues" evidence="6">
    <location>
        <begin position="44"/>
        <end position="53"/>
    </location>
</feature>
<dbReference type="InterPro" id="IPR017937">
    <property type="entry name" value="Thioredoxin_CS"/>
</dbReference>
<sequence>MVRVLLVVAIVALTLVAGAWWRSRQGRVRQSAKPDAGRTGRAGDTGHRDKGPRWADAGVDLAPRATFVQFSAEFCGPCRTTSRTLDAVRADTPGVGHVELDVDRYPVLVRQLSVLRAPTVVVLDAHGHEVARMTGAVQPRQAREALDLVPV</sequence>
<dbReference type="InterPro" id="IPR036249">
    <property type="entry name" value="Thioredoxin-like_sf"/>
</dbReference>
<evidence type="ECO:0000256" key="5">
    <source>
        <dbReference type="ARBA" id="ARBA00023284"/>
    </source>
</evidence>
<name>A0A2M8WW03_9MICO</name>
<dbReference type="GO" id="GO:0045454">
    <property type="term" value="P:cell redox homeostasis"/>
    <property type="evidence" value="ECO:0007669"/>
    <property type="project" value="TreeGrafter"/>
</dbReference>
<evidence type="ECO:0000313" key="8">
    <source>
        <dbReference type="EMBL" id="PJI95096.1"/>
    </source>
</evidence>
<dbReference type="Pfam" id="PF00085">
    <property type="entry name" value="Thioredoxin"/>
    <property type="match status" value="1"/>
</dbReference>
<gene>
    <name evidence="8" type="ORF">CLV34_0949</name>
</gene>
<dbReference type="CDD" id="cd02947">
    <property type="entry name" value="TRX_family"/>
    <property type="match status" value="1"/>
</dbReference>
<evidence type="ECO:0000256" key="2">
    <source>
        <dbReference type="ARBA" id="ARBA00022448"/>
    </source>
</evidence>
<dbReference type="GO" id="GO:0005829">
    <property type="term" value="C:cytosol"/>
    <property type="evidence" value="ECO:0007669"/>
    <property type="project" value="TreeGrafter"/>
</dbReference>
<evidence type="ECO:0000256" key="3">
    <source>
        <dbReference type="ARBA" id="ARBA00022982"/>
    </source>
</evidence>
<evidence type="ECO:0000313" key="9">
    <source>
        <dbReference type="Proteomes" id="UP000231586"/>
    </source>
</evidence>
<accession>A0A2M8WW03</accession>
<dbReference type="InterPro" id="IPR013766">
    <property type="entry name" value="Thioredoxin_domain"/>
</dbReference>